<gene>
    <name evidence="3" type="ORF">ZOSMA_79G00590</name>
</gene>
<dbReference type="InterPro" id="IPR032816">
    <property type="entry name" value="VTT_dom"/>
</dbReference>
<dbReference type="OMA" id="VIVKWGV"/>
<reference evidence="4" key="1">
    <citation type="journal article" date="2016" name="Nature">
        <title>The genome of the seagrass Zostera marina reveals angiosperm adaptation to the sea.</title>
        <authorList>
            <person name="Olsen J.L."/>
            <person name="Rouze P."/>
            <person name="Verhelst B."/>
            <person name="Lin Y.-C."/>
            <person name="Bayer T."/>
            <person name="Collen J."/>
            <person name="Dattolo E."/>
            <person name="De Paoli E."/>
            <person name="Dittami S."/>
            <person name="Maumus F."/>
            <person name="Michel G."/>
            <person name="Kersting A."/>
            <person name="Lauritano C."/>
            <person name="Lohaus R."/>
            <person name="Toepel M."/>
            <person name="Tonon T."/>
            <person name="Vanneste K."/>
            <person name="Amirebrahimi M."/>
            <person name="Brakel J."/>
            <person name="Bostroem C."/>
            <person name="Chovatia M."/>
            <person name="Grimwood J."/>
            <person name="Jenkins J.W."/>
            <person name="Jueterbock A."/>
            <person name="Mraz A."/>
            <person name="Stam W.T."/>
            <person name="Tice H."/>
            <person name="Bornberg-Bauer E."/>
            <person name="Green P.J."/>
            <person name="Pearson G.A."/>
            <person name="Procaccini G."/>
            <person name="Duarte C.M."/>
            <person name="Schmutz J."/>
            <person name="Reusch T.B.H."/>
            <person name="Van de Peer Y."/>
        </authorList>
    </citation>
    <scope>NUCLEOTIDE SEQUENCE [LARGE SCALE GENOMIC DNA]</scope>
    <source>
        <strain evidence="4">cv. Finnish</strain>
    </source>
</reference>
<evidence type="ECO:0000256" key="1">
    <source>
        <dbReference type="SAM" id="Phobius"/>
    </source>
</evidence>
<keyword evidence="4" id="KW-1185">Reference proteome</keyword>
<evidence type="ECO:0000313" key="4">
    <source>
        <dbReference type="Proteomes" id="UP000036987"/>
    </source>
</evidence>
<dbReference type="OrthoDB" id="202840at2759"/>
<keyword evidence="1" id="KW-0812">Transmembrane</keyword>
<dbReference type="PANTHER" id="PTHR46431">
    <property type="entry name" value="EXPRESSED PROTEIN"/>
    <property type="match status" value="1"/>
</dbReference>
<dbReference type="STRING" id="29655.A0A0K9NN90"/>
<organism evidence="3 4">
    <name type="scientific">Zostera marina</name>
    <name type="common">Eelgrass</name>
    <dbReference type="NCBI Taxonomy" id="29655"/>
    <lineage>
        <taxon>Eukaryota</taxon>
        <taxon>Viridiplantae</taxon>
        <taxon>Streptophyta</taxon>
        <taxon>Embryophyta</taxon>
        <taxon>Tracheophyta</taxon>
        <taxon>Spermatophyta</taxon>
        <taxon>Magnoliopsida</taxon>
        <taxon>Liliopsida</taxon>
        <taxon>Zosteraceae</taxon>
        <taxon>Zostera</taxon>
    </lineage>
</organism>
<name>A0A0K9NN90_ZOSMR</name>
<dbReference type="EMBL" id="LFYR01001977">
    <property type="protein sequence ID" value="KMZ58216.1"/>
    <property type="molecule type" value="Genomic_DNA"/>
</dbReference>
<comment type="caution">
    <text evidence="3">The sequence shown here is derived from an EMBL/GenBank/DDBJ whole genome shotgun (WGS) entry which is preliminary data.</text>
</comment>
<dbReference type="Proteomes" id="UP000036987">
    <property type="component" value="Unassembled WGS sequence"/>
</dbReference>
<evidence type="ECO:0000313" key="3">
    <source>
        <dbReference type="EMBL" id="KMZ58216.1"/>
    </source>
</evidence>
<dbReference type="AlphaFoldDB" id="A0A0K9NN90"/>
<keyword evidence="1" id="KW-1133">Transmembrane helix</keyword>
<dbReference type="PANTHER" id="PTHR46431:SF5">
    <property type="entry name" value="EXPRESSED PROTEIN"/>
    <property type="match status" value="1"/>
</dbReference>
<protein>
    <submittedName>
        <fullName evidence="3">SNARE associated Golgi protein family</fullName>
    </submittedName>
</protein>
<evidence type="ECO:0000259" key="2">
    <source>
        <dbReference type="Pfam" id="PF09335"/>
    </source>
</evidence>
<feature type="transmembrane region" description="Helical" evidence="1">
    <location>
        <begin position="255"/>
        <end position="276"/>
    </location>
</feature>
<feature type="transmembrane region" description="Helical" evidence="1">
    <location>
        <begin position="50"/>
        <end position="74"/>
    </location>
</feature>
<dbReference type="Pfam" id="PF09335">
    <property type="entry name" value="VTT_dom"/>
    <property type="match status" value="1"/>
</dbReference>
<sequence>MMISEKDILASSELLPISIQSSGQSDGNDSEFTSLVPSNKKRIHEIHTTLLWWMKVLLCCALLLVLCAILLKWGVPFAFQKILMPIMHWEADSFGRPVLALILIASLSLFPVFLIPSGPSMWLAGMIFGYGFGFVIIMIGSTIGMVLPFMIGLSFRDHINSWLKKWPKQAAVLWLAGEGSWFHQFRVVTIFRVSPFPYTIFNYAVVVTNVKFGPYFWGSIAGMIPESFIYIYSGRLIKTLADVQYGNLHMTTVEIVYNILSFIVAVITLVAFTIYARRALNDLEDKEKGSSSRSIGHHFHKEVEEEQDMVVANVGSVNIEMEKLPPERQYNSTIL</sequence>
<keyword evidence="1" id="KW-0472">Membrane</keyword>
<feature type="transmembrane region" description="Helical" evidence="1">
    <location>
        <begin position="127"/>
        <end position="151"/>
    </location>
</feature>
<proteinExistence type="predicted"/>
<feature type="domain" description="VTT" evidence="2">
    <location>
        <begin position="115"/>
        <end position="235"/>
    </location>
</feature>
<feature type="transmembrane region" description="Helical" evidence="1">
    <location>
        <begin position="94"/>
        <end position="115"/>
    </location>
</feature>
<accession>A0A0K9NN90</accession>